<dbReference type="CDD" id="cd01949">
    <property type="entry name" value="GGDEF"/>
    <property type="match status" value="1"/>
</dbReference>
<feature type="transmembrane region" description="Helical" evidence="1">
    <location>
        <begin position="92"/>
        <end position="108"/>
    </location>
</feature>
<feature type="transmembrane region" description="Helical" evidence="1">
    <location>
        <begin position="137"/>
        <end position="153"/>
    </location>
</feature>
<dbReference type="STRING" id="1732.SAMN02910417_02391"/>
<dbReference type="GO" id="GO:1902201">
    <property type="term" value="P:negative regulation of bacterial-type flagellum-dependent cell motility"/>
    <property type="evidence" value="ECO:0007669"/>
    <property type="project" value="TreeGrafter"/>
</dbReference>
<dbReference type="NCBIfam" id="TIGR00254">
    <property type="entry name" value="GGDEF"/>
    <property type="match status" value="1"/>
</dbReference>
<dbReference type="InterPro" id="IPR029787">
    <property type="entry name" value="Nucleotide_cyclase"/>
</dbReference>
<dbReference type="PANTHER" id="PTHR45138:SF9">
    <property type="entry name" value="DIGUANYLATE CYCLASE DGCM-RELATED"/>
    <property type="match status" value="1"/>
</dbReference>
<proteinExistence type="predicted"/>
<name>A0A1G6CGP7_EUBOX</name>
<feature type="transmembrane region" description="Helical" evidence="1">
    <location>
        <begin position="28"/>
        <end position="48"/>
    </location>
</feature>
<dbReference type="InterPro" id="IPR000160">
    <property type="entry name" value="GGDEF_dom"/>
</dbReference>
<gene>
    <name evidence="3" type="ORF">SAMN02910417_02391</name>
</gene>
<dbReference type="PROSITE" id="PS50887">
    <property type="entry name" value="GGDEF"/>
    <property type="match status" value="1"/>
</dbReference>
<dbReference type="AlphaFoldDB" id="A0A1G6CGP7"/>
<dbReference type="PANTHER" id="PTHR45138">
    <property type="entry name" value="REGULATORY COMPONENTS OF SENSORY TRANSDUCTION SYSTEM"/>
    <property type="match status" value="1"/>
</dbReference>
<feature type="domain" description="GGDEF" evidence="2">
    <location>
        <begin position="229"/>
        <end position="366"/>
    </location>
</feature>
<evidence type="ECO:0000256" key="1">
    <source>
        <dbReference type="SAM" id="Phobius"/>
    </source>
</evidence>
<dbReference type="GO" id="GO:0052621">
    <property type="term" value="F:diguanylate cyclase activity"/>
    <property type="evidence" value="ECO:0007669"/>
    <property type="project" value="TreeGrafter"/>
</dbReference>
<dbReference type="InterPro" id="IPR050469">
    <property type="entry name" value="Diguanylate_Cyclase"/>
</dbReference>
<organism evidence="3 4">
    <name type="scientific">Eubacterium oxidoreducens</name>
    <dbReference type="NCBI Taxonomy" id="1732"/>
    <lineage>
        <taxon>Bacteria</taxon>
        <taxon>Bacillati</taxon>
        <taxon>Bacillota</taxon>
        <taxon>Clostridia</taxon>
        <taxon>Eubacteriales</taxon>
        <taxon>Eubacteriaceae</taxon>
        <taxon>Eubacterium</taxon>
    </lineage>
</organism>
<dbReference type="Proteomes" id="UP000199228">
    <property type="component" value="Unassembled WGS sequence"/>
</dbReference>
<feature type="transmembrane region" description="Helical" evidence="1">
    <location>
        <begin position="159"/>
        <end position="179"/>
    </location>
</feature>
<feature type="transmembrane region" description="Helical" evidence="1">
    <location>
        <begin position="60"/>
        <end position="80"/>
    </location>
</feature>
<feature type="transmembrane region" description="Helical" evidence="1">
    <location>
        <begin position="114"/>
        <end position="130"/>
    </location>
</feature>
<dbReference type="EMBL" id="FMXR01000019">
    <property type="protein sequence ID" value="SDB32086.1"/>
    <property type="molecule type" value="Genomic_DNA"/>
</dbReference>
<dbReference type="GO" id="GO:0005886">
    <property type="term" value="C:plasma membrane"/>
    <property type="evidence" value="ECO:0007669"/>
    <property type="project" value="TreeGrafter"/>
</dbReference>
<keyword evidence="1" id="KW-1133">Transmembrane helix</keyword>
<dbReference type="SUPFAM" id="SSF55073">
    <property type="entry name" value="Nucleotide cyclase"/>
    <property type="match status" value="1"/>
</dbReference>
<keyword evidence="1" id="KW-0812">Transmembrane</keyword>
<evidence type="ECO:0000313" key="4">
    <source>
        <dbReference type="Proteomes" id="UP000199228"/>
    </source>
</evidence>
<evidence type="ECO:0000259" key="2">
    <source>
        <dbReference type="PROSITE" id="PS50887"/>
    </source>
</evidence>
<accession>A0A1G6CGP7</accession>
<keyword evidence="1" id="KW-0472">Membrane</keyword>
<keyword evidence="4" id="KW-1185">Reference proteome</keyword>
<protein>
    <submittedName>
        <fullName evidence="3">Diguanylate cyclase (GGDEF) domain-containing protein</fullName>
    </submittedName>
</protein>
<sequence length="371" mass="42180">MSIDKRQFSRTEQKYINRKLEIEAGRRSFHVCVLICVAMPFLLMNQTVYAQGTVVGSTSLFLFAIEVAAVICAFIGYCSCNRKSFSWLNRNVYMAVLAGFLDLTAALIHNTLVTLLLFSIAAIAIAWAMLWEEKHTIIWLFGQIGALVCVSMIHGWNSYAVASMVIVQGFAMVIALLAYRSYIRKIHNEYYLRRAVHDAQTDPLTRLCNRRGLEERVSGIWQLCQRHHIPAALLMMDIDDFKKYNDEFGHPAGDACIQMVARQIKKNARRRNDIVARVGGEEFLVVFTGMNMAQVKDRAKAMRDMVYNYKMRHAVAAKYTYVTISMGIAYTDFDSQVEFKELYDQADQNLYQAKQNGKNCICSGKDTTATA</sequence>
<dbReference type="InterPro" id="IPR043128">
    <property type="entry name" value="Rev_trsase/Diguanyl_cyclase"/>
</dbReference>
<reference evidence="3 4" key="1">
    <citation type="submission" date="2016-10" db="EMBL/GenBank/DDBJ databases">
        <authorList>
            <person name="de Groot N.N."/>
        </authorList>
    </citation>
    <scope>NUCLEOTIDE SEQUENCE [LARGE SCALE GENOMIC DNA]</scope>
    <source>
        <strain evidence="3 4">DSM 3217</strain>
    </source>
</reference>
<dbReference type="FunFam" id="3.30.70.270:FF:000001">
    <property type="entry name" value="Diguanylate cyclase domain protein"/>
    <property type="match status" value="1"/>
</dbReference>
<evidence type="ECO:0000313" key="3">
    <source>
        <dbReference type="EMBL" id="SDB32086.1"/>
    </source>
</evidence>
<dbReference type="SMART" id="SM00267">
    <property type="entry name" value="GGDEF"/>
    <property type="match status" value="1"/>
</dbReference>
<dbReference type="Pfam" id="PF00990">
    <property type="entry name" value="GGDEF"/>
    <property type="match status" value="1"/>
</dbReference>
<dbReference type="Gene3D" id="3.30.70.270">
    <property type="match status" value="1"/>
</dbReference>
<dbReference type="GO" id="GO:0043709">
    <property type="term" value="P:cell adhesion involved in single-species biofilm formation"/>
    <property type="evidence" value="ECO:0007669"/>
    <property type="project" value="TreeGrafter"/>
</dbReference>
<dbReference type="OrthoDB" id="1771403at2"/>